<protein>
    <submittedName>
        <fullName evidence="2">IS21 family transposase</fullName>
    </submittedName>
</protein>
<dbReference type="PANTHER" id="PTHR35004:SF7">
    <property type="entry name" value="INTEGRASE PROTEIN"/>
    <property type="match status" value="1"/>
</dbReference>
<dbReference type="OrthoDB" id="3542865at2"/>
<dbReference type="PROSITE" id="PS50994">
    <property type="entry name" value="INTEGRASE"/>
    <property type="match status" value="1"/>
</dbReference>
<accession>A0A5P2H9I6</accession>
<evidence type="ECO:0000313" key="2">
    <source>
        <dbReference type="EMBL" id="QET03969.1"/>
    </source>
</evidence>
<dbReference type="InterPro" id="IPR012337">
    <property type="entry name" value="RNaseH-like_sf"/>
</dbReference>
<evidence type="ECO:0000259" key="1">
    <source>
        <dbReference type="PROSITE" id="PS50994"/>
    </source>
</evidence>
<keyword evidence="2" id="KW-0614">Plasmid</keyword>
<dbReference type="Pfam" id="PF00665">
    <property type="entry name" value="rve"/>
    <property type="match status" value="1"/>
</dbReference>
<organism evidence="2 3">
    <name type="scientific">Cupriavidus pauculus</name>
    <dbReference type="NCBI Taxonomy" id="82633"/>
    <lineage>
        <taxon>Bacteria</taxon>
        <taxon>Pseudomonadati</taxon>
        <taxon>Pseudomonadota</taxon>
        <taxon>Betaproteobacteria</taxon>
        <taxon>Burkholderiales</taxon>
        <taxon>Burkholderiaceae</taxon>
        <taxon>Cupriavidus</taxon>
    </lineage>
</organism>
<gene>
    <name evidence="2" type="ORF">FOB72_17565</name>
</gene>
<dbReference type="Pfam" id="PF13384">
    <property type="entry name" value="HTH_23"/>
    <property type="match status" value="1"/>
</dbReference>
<dbReference type="SUPFAM" id="SSF46689">
    <property type="entry name" value="Homeodomain-like"/>
    <property type="match status" value="1"/>
</dbReference>
<dbReference type="NCBIfam" id="NF033546">
    <property type="entry name" value="transpos_IS21"/>
    <property type="match status" value="1"/>
</dbReference>
<dbReference type="InterPro" id="IPR036397">
    <property type="entry name" value="RNaseH_sf"/>
</dbReference>
<geneLocation type="plasmid" evidence="2">
    <name>unnamed1</name>
</geneLocation>
<dbReference type="Proteomes" id="UP000322822">
    <property type="component" value="Plasmid unnamed1"/>
</dbReference>
<dbReference type="Gene3D" id="1.10.10.60">
    <property type="entry name" value="Homeodomain-like"/>
    <property type="match status" value="1"/>
</dbReference>
<name>A0A5P2H9I6_9BURK</name>
<feature type="domain" description="Integrase catalytic" evidence="1">
    <location>
        <begin position="120"/>
        <end position="293"/>
    </location>
</feature>
<dbReference type="GO" id="GO:0015074">
    <property type="term" value="P:DNA integration"/>
    <property type="evidence" value="ECO:0007669"/>
    <property type="project" value="InterPro"/>
</dbReference>
<evidence type="ECO:0000313" key="3">
    <source>
        <dbReference type="Proteomes" id="UP000322822"/>
    </source>
</evidence>
<reference evidence="2 3" key="1">
    <citation type="submission" date="2019-09" db="EMBL/GenBank/DDBJ databases">
        <title>FDA dAtabase for Regulatory Grade micrObial Sequences (FDA-ARGOS): Supporting development and validation of Infectious Disease Dx tests.</title>
        <authorList>
            <person name="Sciortino C."/>
            <person name="Tallon L."/>
            <person name="Sadzewicz L."/>
            <person name="Vavikolanu K."/>
            <person name="Mehta A."/>
            <person name="Aluvathingal J."/>
            <person name="Nadendla S."/>
            <person name="Nandy P."/>
            <person name="Geyer C."/>
            <person name="Yan Y."/>
            <person name="Sichtig H."/>
        </authorList>
    </citation>
    <scope>NUCLEOTIDE SEQUENCE [LARGE SCALE GENOMIC DNA]</scope>
    <source>
        <strain evidence="2 3">FDAARGOS_664</strain>
        <plasmid evidence="2 3">unnamed1</plasmid>
    </source>
</reference>
<dbReference type="SUPFAM" id="SSF53098">
    <property type="entry name" value="Ribonuclease H-like"/>
    <property type="match status" value="1"/>
</dbReference>
<dbReference type="RefSeq" id="WP_150374034.1">
    <property type="nucleotide sequence ID" value="NZ_CP044066.1"/>
</dbReference>
<dbReference type="GO" id="GO:0003676">
    <property type="term" value="F:nucleic acid binding"/>
    <property type="evidence" value="ECO:0007669"/>
    <property type="project" value="InterPro"/>
</dbReference>
<dbReference type="AlphaFoldDB" id="A0A5P2H9I6"/>
<dbReference type="Gene3D" id="3.30.420.10">
    <property type="entry name" value="Ribonuclease H-like superfamily/Ribonuclease H"/>
    <property type="match status" value="1"/>
</dbReference>
<dbReference type="InterPro" id="IPR001584">
    <property type="entry name" value="Integrase_cat-core"/>
</dbReference>
<sequence length="342" mass="39310">MYGREQRVLLRHYLEQGLPKAEIARQLGVSLRTLYYWIDSGELDRGQDHAPVRYSPRPQVSHKIDRFGGIITARLAEYPRLSATRLFEEIRAAGYEGGYTQVKEFVRKARPGAVPEPVVRFETPAGRQAQVDFAEFRLPWGRRYALLVVLSYSRRLWLQFYPRQSMEVLMRGLEQAFAFFGGVPVELLFDQMKAVVVEDQRPNGGKVLENAEFARFAGHWGFRIRACRPYRAQTKGKVERPIGYVRQSFFYGRSFLNDADLNTQAMSWVTQKANRRIHRTTGEAPDARFLRGELATLQPLARTAYRSVVAIPDTGRAKLPPSLPQVERRPLSVYRNLTGGFR</sequence>
<dbReference type="InterPro" id="IPR009057">
    <property type="entry name" value="Homeodomain-like_sf"/>
</dbReference>
<dbReference type="PANTHER" id="PTHR35004">
    <property type="entry name" value="TRANSPOSASE RV3428C-RELATED"/>
    <property type="match status" value="1"/>
</dbReference>
<proteinExistence type="predicted"/>
<dbReference type="EMBL" id="CP044066">
    <property type="protein sequence ID" value="QET03969.1"/>
    <property type="molecule type" value="Genomic_DNA"/>
</dbReference>